<reference evidence="2" key="1">
    <citation type="submission" date="2023-03" db="EMBL/GenBank/DDBJ databases">
        <title>Massive genome expansion in bonnet fungi (Mycena s.s.) driven by repeated elements and novel gene families across ecological guilds.</title>
        <authorList>
            <consortium name="Lawrence Berkeley National Laboratory"/>
            <person name="Harder C.B."/>
            <person name="Miyauchi S."/>
            <person name="Viragh M."/>
            <person name="Kuo A."/>
            <person name="Thoen E."/>
            <person name="Andreopoulos B."/>
            <person name="Lu D."/>
            <person name="Skrede I."/>
            <person name="Drula E."/>
            <person name="Henrissat B."/>
            <person name="Morin E."/>
            <person name="Kohler A."/>
            <person name="Barry K."/>
            <person name="LaButti K."/>
            <person name="Morin E."/>
            <person name="Salamov A."/>
            <person name="Lipzen A."/>
            <person name="Mereny Z."/>
            <person name="Hegedus B."/>
            <person name="Baldrian P."/>
            <person name="Stursova M."/>
            <person name="Weitz H."/>
            <person name="Taylor A."/>
            <person name="Grigoriev I.V."/>
            <person name="Nagy L.G."/>
            <person name="Martin F."/>
            <person name="Kauserud H."/>
        </authorList>
    </citation>
    <scope>NUCLEOTIDE SEQUENCE</scope>
    <source>
        <strain evidence="2">CBHHK182m</strain>
    </source>
</reference>
<evidence type="ECO:0000256" key="1">
    <source>
        <dbReference type="SAM" id="MobiDB-lite"/>
    </source>
</evidence>
<evidence type="ECO:0000313" key="2">
    <source>
        <dbReference type="EMBL" id="KAJ7696360.1"/>
    </source>
</evidence>
<organism evidence="2 3">
    <name type="scientific">Mycena metata</name>
    <dbReference type="NCBI Taxonomy" id="1033252"/>
    <lineage>
        <taxon>Eukaryota</taxon>
        <taxon>Fungi</taxon>
        <taxon>Dikarya</taxon>
        <taxon>Basidiomycota</taxon>
        <taxon>Agaricomycotina</taxon>
        <taxon>Agaricomycetes</taxon>
        <taxon>Agaricomycetidae</taxon>
        <taxon>Agaricales</taxon>
        <taxon>Marasmiineae</taxon>
        <taxon>Mycenaceae</taxon>
        <taxon>Mycena</taxon>
    </lineage>
</organism>
<feature type="non-terminal residue" evidence="2">
    <location>
        <position position="1"/>
    </location>
</feature>
<name>A0AAD7GIG3_9AGAR</name>
<proteinExistence type="predicted"/>
<protein>
    <submittedName>
        <fullName evidence="2">Uncharacterized protein</fullName>
    </submittedName>
</protein>
<feature type="region of interest" description="Disordered" evidence="1">
    <location>
        <begin position="80"/>
        <end position="99"/>
    </location>
</feature>
<comment type="caution">
    <text evidence="2">The sequence shown here is derived from an EMBL/GenBank/DDBJ whole genome shotgun (WGS) entry which is preliminary data.</text>
</comment>
<feature type="region of interest" description="Disordered" evidence="1">
    <location>
        <begin position="121"/>
        <end position="151"/>
    </location>
</feature>
<keyword evidence="3" id="KW-1185">Reference proteome</keyword>
<dbReference type="EMBL" id="JARKIB010000631">
    <property type="protein sequence ID" value="KAJ7696360.1"/>
    <property type="molecule type" value="Genomic_DNA"/>
</dbReference>
<sequence length="151" mass="15986">KLVVTSPPAVPLAAIPPPSVPTGPRVRPLLERIRENEPLPAVPLLHRLQAPPALPLPLAERLTAPVAPVLPLAARLTGVATTSNTASQSGATHAPSASPVIPAPILARRVNLSLEERIRELEEGEILPEGRKKRGRRAGSHNRGRGRGRGH</sequence>
<gene>
    <name evidence="2" type="ORF">B0H16DRAFT_1485012</name>
</gene>
<dbReference type="AlphaFoldDB" id="A0AAD7GIG3"/>
<evidence type="ECO:0000313" key="3">
    <source>
        <dbReference type="Proteomes" id="UP001215598"/>
    </source>
</evidence>
<dbReference type="Proteomes" id="UP001215598">
    <property type="component" value="Unassembled WGS sequence"/>
</dbReference>
<feature type="compositionally biased region" description="Basic residues" evidence="1">
    <location>
        <begin position="131"/>
        <end position="151"/>
    </location>
</feature>
<accession>A0AAD7GIG3</accession>
<feature type="compositionally biased region" description="Polar residues" evidence="1">
    <location>
        <begin position="80"/>
        <end position="91"/>
    </location>
</feature>